<reference evidence="1" key="1">
    <citation type="submission" date="2021-01" db="EMBL/GenBank/DDBJ databases">
        <authorList>
            <person name="Corre E."/>
            <person name="Pelletier E."/>
            <person name="Niang G."/>
            <person name="Scheremetjew M."/>
            <person name="Finn R."/>
            <person name="Kale V."/>
            <person name="Holt S."/>
            <person name="Cochrane G."/>
            <person name="Meng A."/>
            <person name="Brown T."/>
            <person name="Cohen L."/>
        </authorList>
    </citation>
    <scope>NUCLEOTIDE SEQUENCE</scope>
    <source>
        <strain evidence="1">PLY429</strain>
    </source>
</reference>
<dbReference type="AlphaFoldDB" id="A0A7S1SS16"/>
<organism evidence="1">
    <name type="scientific">Tetraselmis chuii</name>
    <dbReference type="NCBI Taxonomy" id="63592"/>
    <lineage>
        <taxon>Eukaryota</taxon>
        <taxon>Viridiplantae</taxon>
        <taxon>Chlorophyta</taxon>
        <taxon>core chlorophytes</taxon>
        <taxon>Chlorodendrophyceae</taxon>
        <taxon>Chlorodendrales</taxon>
        <taxon>Chlorodendraceae</taxon>
        <taxon>Tetraselmis</taxon>
    </lineage>
</organism>
<dbReference type="InterPro" id="IPR010413">
    <property type="entry name" value="HutX-like"/>
</dbReference>
<dbReference type="EMBL" id="HBGG01013725">
    <property type="protein sequence ID" value="CAD9204816.1"/>
    <property type="molecule type" value="Transcribed_RNA"/>
</dbReference>
<dbReference type="InterPro" id="IPR053733">
    <property type="entry name" value="Heme_Transport_Util_sf"/>
</dbReference>
<protein>
    <submittedName>
        <fullName evidence="1">Uncharacterized protein</fullName>
    </submittedName>
</protein>
<evidence type="ECO:0000313" key="1">
    <source>
        <dbReference type="EMBL" id="CAD9204816.1"/>
    </source>
</evidence>
<proteinExistence type="predicted"/>
<name>A0A7S1SS16_9CHLO</name>
<gene>
    <name evidence="1" type="ORF">TCHU04912_LOCUS7051</name>
</gene>
<dbReference type="Gene3D" id="3.40.1570.10">
    <property type="entry name" value="HemS/ChuS/ChuX like domains"/>
    <property type="match status" value="1"/>
</dbReference>
<accession>A0A7S1SS16</accession>
<sequence>MVQLSVASVTRLPFPTRQQTAFSSRLPRVGRRWDHGERVPTTRHRAAIRPRILAQAASSLEGVKAVIEDLSTLGTLRFICIGDGGILESAQKFDEVSYNEVPNKGTYCTLKTTDKAFEAHIALAKVSEVKMVKARPRTGEYDIYKVSFLREDGGPMLTCLLHGPEGNYEPGAIEAWEALRAKNGETVTVAK</sequence>
<dbReference type="Pfam" id="PF06228">
    <property type="entry name" value="ChuX_HutX"/>
    <property type="match status" value="1"/>
</dbReference>